<dbReference type="Gene3D" id="1.10.600.10">
    <property type="entry name" value="Farnesyl Diphosphate Synthase"/>
    <property type="match status" value="1"/>
</dbReference>
<dbReference type="GO" id="GO:0010333">
    <property type="term" value="F:terpene synthase activity"/>
    <property type="evidence" value="ECO:0007669"/>
    <property type="project" value="InterPro"/>
</dbReference>
<dbReference type="GO" id="GO:0009686">
    <property type="term" value="P:gibberellin biosynthetic process"/>
    <property type="evidence" value="ECO:0007669"/>
    <property type="project" value="TreeGrafter"/>
</dbReference>
<evidence type="ECO:0000256" key="2">
    <source>
        <dbReference type="ARBA" id="ARBA00022723"/>
    </source>
</evidence>
<dbReference type="Proteomes" id="UP000317650">
    <property type="component" value="Chromosome 8"/>
</dbReference>
<organism evidence="4 5">
    <name type="scientific">Musa balbisiana</name>
    <name type="common">Banana</name>
    <dbReference type="NCBI Taxonomy" id="52838"/>
    <lineage>
        <taxon>Eukaryota</taxon>
        <taxon>Viridiplantae</taxon>
        <taxon>Streptophyta</taxon>
        <taxon>Embryophyta</taxon>
        <taxon>Tracheophyta</taxon>
        <taxon>Spermatophyta</taxon>
        <taxon>Magnoliopsida</taxon>
        <taxon>Liliopsida</taxon>
        <taxon>Zingiberales</taxon>
        <taxon>Musaceae</taxon>
        <taxon>Musa</taxon>
    </lineage>
</organism>
<dbReference type="InterPro" id="IPR050148">
    <property type="entry name" value="Terpene_synthase-like"/>
</dbReference>
<reference evidence="4 5" key="1">
    <citation type="journal article" date="2019" name="Nat. Plants">
        <title>Genome sequencing of Musa balbisiana reveals subgenome evolution and function divergence in polyploid bananas.</title>
        <authorList>
            <person name="Yao X."/>
        </authorList>
    </citation>
    <scope>NUCLEOTIDE SEQUENCE [LARGE SCALE GENOMIC DNA]</scope>
    <source>
        <strain evidence="5">cv. DH-PKW</strain>
        <tissue evidence="4">Leaves</tissue>
    </source>
</reference>
<comment type="cofactor">
    <cofactor evidence="1">
        <name>Mg(2+)</name>
        <dbReference type="ChEBI" id="CHEBI:18420"/>
    </cofactor>
</comment>
<evidence type="ECO:0000256" key="3">
    <source>
        <dbReference type="ARBA" id="ARBA00022842"/>
    </source>
</evidence>
<proteinExistence type="predicted"/>
<gene>
    <name evidence="4" type="ORF">C4D60_Mb08t31350</name>
</gene>
<dbReference type="GO" id="GO:0009507">
    <property type="term" value="C:chloroplast"/>
    <property type="evidence" value="ECO:0007669"/>
    <property type="project" value="TreeGrafter"/>
</dbReference>
<keyword evidence="3" id="KW-0460">Magnesium</keyword>
<keyword evidence="5" id="KW-1185">Reference proteome</keyword>
<evidence type="ECO:0000313" key="5">
    <source>
        <dbReference type="Proteomes" id="UP000317650"/>
    </source>
</evidence>
<dbReference type="AlphaFoldDB" id="A0A4S8K7U3"/>
<dbReference type="EMBL" id="PYDT01000002">
    <property type="protein sequence ID" value="THU71041.1"/>
    <property type="molecule type" value="Genomic_DNA"/>
</dbReference>
<comment type="caution">
    <text evidence="4">The sequence shown here is derived from an EMBL/GenBank/DDBJ whole genome shotgun (WGS) entry which is preliminary data.</text>
</comment>
<dbReference type="PANTHER" id="PTHR31739">
    <property type="entry name" value="ENT-COPALYL DIPHOSPHATE SYNTHASE, CHLOROPLASTIC"/>
    <property type="match status" value="1"/>
</dbReference>
<evidence type="ECO:0000313" key="4">
    <source>
        <dbReference type="EMBL" id="THU71041.1"/>
    </source>
</evidence>
<evidence type="ECO:0000256" key="1">
    <source>
        <dbReference type="ARBA" id="ARBA00001946"/>
    </source>
</evidence>
<dbReference type="GO" id="GO:0000287">
    <property type="term" value="F:magnesium ion binding"/>
    <property type="evidence" value="ECO:0007669"/>
    <property type="project" value="TreeGrafter"/>
</dbReference>
<dbReference type="InterPro" id="IPR008949">
    <property type="entry name" value="Isoprenoid_synthase_dom_sf"/>
</dbReference>
<name>A0A4S8K7U3_MUSBA</name>
<protein>
    <submittedName>
        <fullName evidence="4">Uncharacterized protein</fullName>
    </submittedName>
</protein>
<sequence>MGGKKAGEVLLVGLLRQLIERLAGDTRPAFQQQLVRHHLQQAWKEWLMAWHSDESDGFGREETGLLLVRTVESCAGRFSSTELTVTHPNYSRLSHLLSSLCHNLRRRRMVVAESITKECAVTSSCKDRAVEAEMQELALCVLQTSDDVNHLTKKTFLLVAKSFYYAAHCSPAALRSHISEVLFKPVA</sequence>
<accession>A0A4S8K7U3</accession>
<dbReference type="PANTHER" id="PTHR31739:SF4">
    <property type="entry name" value="ENT-COPALYL DIPHOSPHATE SYNTHASE, CHLOROPLASTIC"/>
    <property type="match status" value="1"/>
</dbReference>
<keyword evidence="2" id="KW-0479">Metal-binding</keyword>